<dbReference type="SMART" id="SM01217">
    <property type="entry name" value="Fn3_like"/>
    <property type="match status" value="1"/>
</dbReference>
<evidence type="ECO:0000256" key="9">
    <source>
        <dbReference type="ARBA" id="ARBA00023295"/>
    </source>
</evidence>
<dbReference type="PANTHER" id="PTHR42715:SF12">
    <property type="entry name" value="BETA-GLUCOSIDASE G-RELATED"/>
    <property type="match status" value="1"/>
</dbReference>
<name>A0A077X1X6_9FUNG</name>
<dbReference type="InterPro" id="IPR036881">
    <property type="entry name" value="Glyco_hydro_3_C_sf"/>
</dbReference>
<evidence type="ECO:0000256" key="6">
    <source>
        <dbReference type="ARBA" id="ARBA00022729"/>
    </source>
</evidence>
<dbReference type="InterPro" id="IPR013783">
    <property type="entry name" value="Ig-like_fold"/>
</dbReference>
<dbReference type="Pfam" id="PF14310">
    <property type="entry name" value="Fn3-like"/>
    <property type="match status" value="1"/>
</dbReference>
<dbReference type="Gene3D" id="3.20.20.300">
    <property type="entry name" value="Glycoside hydrolase, family 3, N-terminal domain"/>
    <property type="match status" value="1"/>
</dbReference>
<dbReference type="GO" id="GO:0008422">
    <property type="term" value="F:beta-glucosidase activity"/>
    <property type="evidence" value="ECO:0007669"/>
    <property type="project" value="UniProtKB-EC"/>
</dbReference>
<comment type="similarity">
    <text evidence="4 12">Belongs to the glycosyl hydrolase 3 family.</text>
</comment>
<evidence type="ECO:0000256" key="1">
    <source>
        <dbReference type="ARBA" id="ARBA00000448"/>
    </source>
</evidence>
<comment type="subcellular location">
    <subcellularLocation>
        <location evidence="2">Secreted</location>
    </subcellularLocation>
</comment>
<dbReference type="Gene3D" id="3.40.50.1700">
    <property type="entry name" value="Glycoside hydrolase family 3 C-terminal domain"/>
    <property type="match status" value="1"/>
</dbReference>
<feature type="domain" description="Fibronectin type III-like" evidence="14">
    <location>
        <begin position="646"/>
        <end position="715"/>
    </location>
</feature>
<evidence type="ECO:0000256" key="3">
    <source>
        <dbReference type="ARBA" id="ARBA00004987"/>
    </source>
</evidence>
<organism evidence="15">
    <name type="scientific">Lichtheimia ramosa</name>
    <dbReference type="NCBI Taxonomy" id="688394"/>
    <lineage>
        <taxon>Eukaryota</taxon>
        <taxon>Fungi</taxon>
        <taxon>Fungi incertae sedis</taxon>
        <taxon>Mucoromycota</taxon>
        <taxon>Mucoromycotina</taxon>
        <taxon>Mucoromycetes</taxon>
        <taxon>Mucorales</taxon>
        <taxon>Lichtheimiaceae</taxon>
        <taxon>Lichtheimia</taxon>
    </lineage>
</organism>
<dbReference type="SUPFAM" id="SSF51445">
    <property type="entry name" value="(Trans)glycosidases"/>
    <property type="match status" value="1"/>
</dbReference>
<keyword evidence="8 12" id="KW-0119">Carbohydrate metabolism</keyword>
<gene>
    <name evidence="15" type="ORF">LRAMOSA06040</name>
</gene>
<dbReference type="InterPro" id="IPR019800">
    <property type="entry name" value="Glyco_hydro_3_AS"/>
</dbReference>
<evidence type="ECO:0000313" key="15">
    <source>
        <dbReference type="EMBL" id="CDS13866.1"/>
    </source>
</evidence>
<dbReference type="PROSITE" id="PS00775">
    <property type="entry name" value="GLYCOSYL_HYDROL_F3"/>
    <property type="match status" value="1"/>
</dbReference>
<dbReference type="OrthoDB" id="416222at2759"/>
<evidence type="ECO:0000256" key="10">
    <source>
        <dbReference type="ARBA" id="ARBA00023326"/>
    </source>
</evidence>
<dbReference type="PANTHER" id="PTHR42715">
    <property type="entry name" value="BETA-GLUCOSIDASE"/>
    <property type="match status" value="1"/>
</dbReference>
<dbReference type="InterPro" id="IPR026891">
    <property type="entry name" value="Fn3-like"/>
</dbReference>
<feature type="chain" id="PRO_5001726783" description="beta-glucosidase" evidence="13">
    <location>
        <begin position="20"/>
        <end position="726"/>
    </location>
</feature>
<keyword evidence="7 12" id="KW-0378">Hydrolase</keyword>
<dbReference type="EMBL" id="LK023385">
    <property type="protein sequence ID" value="CDS13866.1"/>
    <property type="molecule type" value="Genomic_DNA"/>
</dbReference>
<evidence type="ECO:0000256" key="8">
    <source>
        <dbReference type="ARBA" id="ARBA00023277"/>
    </source>
</evidence>
<dbReference type="InterPro" id="IPR002772">
    <property type="entry name" value="Glyco_hydro_3_C"/>
</dbReference>
<dbReference type="FunFam" id="3.40.50.1700:FF:000003">
    <property type="entry name" value="Probable beta-glucosidase"/>
    <property type="match status" value="1"/>
</dbReference>
<dbReference type="FunFam" id="2.60.40.10:FF:000495">
    <property type="entry name" value="Periplasmic beta-glucosidase"/>
    <property type="match status" value="1"/>
</dbReference>
<keyword evidence="5" id="KW-0964">Secreted</keyword>
<dbReference type="GO" id="GO:0005576">
    <property type="term" value="C:extracellular region"/>
    <property type="evidence" value="ECO:0007669"/>
    <property type="project" value="UniProtKB-SubCell"/>
</dbReference>
<evidence type="ECO:0000256" key="11">
    <source>
        <dbReference type="ARBA" id="ARBA00024983"/>
    </source>
</evidence>
<evidence type="ECO:0000256" key="13">
    <source>
        <dbReference type="SAM" id="SignalP"/>
    </source>
</evidence>
<dbReference type="PRINTS" id="PR00133">
    <property type="entry name" value="GLHYDRLASE3"/>
</dbReference>
<dbReference type="AlphaFoldDB" id="A0A077X1X6"/>
<comment type="function">
    <text evidence="11">Beta-glucosidases are one of a number of cellulolytic enzymes involved in the degradation of cellulosic biomass. Catalyzes the last step releasing glucose from the inhibitory cellobiose.</text>
</comment>
<evidence type="ECO:0000256" key="5">
    <source>
        <dbReference type="ARBA" id="ARBA00022525"/>
    </source>
</evidence>
<dbReference type="InterPro" id="IPR036962">
    <property type="entry name" value="Glyco_hydro_3_N_sf"/>
</dbReference>
<reference evidence="15" key="1">
    <citation type="journal article" date="2014" name="Genome Announc.">
        <title>De novo whole-genome sequence and genome annotation of Lichtheimia ramosa.</title>
        <authorList>
            <person name="Linde J."/>
            <person name="Schwartze V."/>
            <person name="Binder U."/>
            <person name="Lass-Florl C."/>
            <person name="Voigt K."/>
            <person name="Horn F."/>
        </authorList>
    </citation>
    <scope>NUCLEOTIDE SEQUENCE</scope>
    <source>
        <strain evidence="15">JMRC FSU:6197</strain>
    </source>
</reference>
<comment type="catalytic activity">
    <reaction evidence="1 12">
        <text>Hydrolysis of terminal, non-reducing beta-D-glucosyl residues with release of beta-D-glucose.</text>
        <dbReference type="EC" id="3.2.1.21"/>
    </reaction>
</comment>
<dbReference type="Gene3D" id="2.60.40.10">
    <property type="entry name" value="Immunoglobulins"/>
    <property type="match status" value="1"/>
</dbReference>
<sequence>MKLISISLAIVGLLSITQARPTDSNGVLSWDEAYAKAKKLVSQMSLEERVNVTTGTGNEQGPCEGNTAAASDLFPALCLNDGPTGLRRAHNISQFVAGINAAASWDRELTRQRGAEMGREFRAKGVNIILGPGMNMMRTPRAGRNWEFAGEDPYLTGEIAYETVIGLQNSGMMTTSKHLIGNEQDTNRYNSSTNMDDKTLHELYLYPFIRALDAETTGIMCSYNMVNGTYACEDDYTLNTVLKGELGFKGFVVSDWWATHSTAFAVNSGLDMTMPGDANSQSVTGGGLWFGKNLTDAVKNGDVDEDRVTDMATRIVAAWYKVGQDKDFPELNFNYFDSDVGADFDVQGNSKDNIRKQGAASVVLLRNDDNILPLKEDKIKKIAVIGSDAGADPEGLNQCPDGSCSRGTLTQGWGSGSCYLPYLVTPLDGIKNRVGDDTEVVSYLDDWDVEKAADVASDADIAMVFAKSDSGEMYIVVDDNAGDRNNISLWYNGDELIKAVADANKNTVVVIHSVGPILMPWIDHPNIKAIVWPGLPGQETGNSLADVVFGDVNPSGKLPYTIAKKFDDYLGDIVYELDIEYTEGVNVGYRHFDKNDIDPLYEFGYGLSYTTFDYSGLKVKVSGKGKDAKVTASLQVENTGDVDGAEVVQAYIGYPKGSDQPPKMLRGFEKVNIKSGKKQKVNFEFSERELREWDTAKQQWVIPSGTFTLYIGASSRDIRLQDTFDL</sequence>
<evidence type="ECO:0000256" key="7">
    <source>
        <dbReference type="ARBA" id="ARBA00022801"/>
    </source>
</evidence>
<dbReference type="Pfam" id="PF00933">
    <property type="entry name" value="Glyco_hydro_3"/>
    <property type="match status" value="1"/>
</dbReference>
<evidence type="ECO:0000256" key="2">
    <source>
        <dbReference type="ARBA" id="ARBA00004613"/>
    </source>
</evidence>
<evidence type="ECO:0000259" key="14">
    <source>
        <dbReference type="SMART" id="SM01217"/>
    </source>
</evidence>
<dbReference type="SUPFAM" id="SSF52279">
    <property type="entry name" value="Beta-D-glucan exohydrolase, C-terminal domain"/>
    <property type="match status" value="1"/>
</dbReference>
<dbReference type="EC" id="3.2.1.21" evidence="12"/>
<dbReference type="GO" id="GO:0030245">
    <property type="term" value="P:cellulose catabolic process"/>
    <property type="evidence" value="ECO:0007669"/>
    <property type="project" value="UniProtKB-UniPathway"/>
</dbReference>
<dbReference type="FunFam" id="3.20.20.300:FF:000002">
    <property type="entry name" value="Probable beta-glucosidase"/>
    <property type="match status" value="1"/>
</dbReference>
<proteinExistence type="inferred from homology"/>
<dbReference type="UniPathway" id="UPA00696"/>
<dbReference type="Pfam" id="PF01915">
    <property type="entry name" value="Glyco_hydro_3_C"/>
    <property type="match status" value="1"/>
</dbReference>
<accession>A0A077X1X6</accession>
<dbReference type="InterPro" id="IPR001764">
    <property type="entry name" value="Glyco_hydro_3_N"/>
</dbReference>
<evidence type="ECO:0000256" key="12">
    <source>
        <dbReference type="RuleBase" id="RU361161"/>
    </source>
</evidence>
<keyword evidence="6 13" id="KW-0732">Signal</keyword>
<feature type="signal peptide" evidence="13">
    <location>
        <begin position="1"/>
        <end position="19"/>
    </location>
</feature>
<comment type="pathway">
    <text evidence="3 12">Glycan metabolism; cellulose degradation.</text>
</comment>
<dbReference type="InterPro" id="IPR017853">
    <property type="entry name" value="GH"/>
</dbReference>
<dbReference type="InterPro" id="IPR050288">
    <property type="entry name" value="Cellulose_deg_GH3"/>
</dbReference>
<protein>
    <recommendedName>
        <fullName evidence="12">beta-glucosidase</fullName>
        <ecNumber evidence="12">3.2.1.21</ecNumber>
    </recommendedName>
</protein>
<evidence type="ECO:0000256" key="4">
    <source>
        <dbReference type="ARBA" id="ARBA00005336"/>
    </source>
</evidence>
<keyword evidence="9 12" id="KW-0326">Glycosidase</keyword>
<keyword evidence="10 12" id="KW-0624">Polysaccharide degradation</keyword>